<dbReference type="EMBL" id="BARU01020977">
    <property type="protein sequence ID" value="GAH55303.1"/>
    <property type="molecule type" value="Genomic_DNA"/>
</dbReference>
<accession>X1ICJ0</accession>
<dbReference type="AlphaFoldDB" id="X1ICJ0"/>
<reference evidence="1" key="1">
    <citation type="journal article" date="2014" name="Front. Microbiol.">
        <title>High frequency of phylogenetically diverse reductive dehalogenase-homologous genes in deep subseafloor sedimentary metagenomes.</title>
        <authorList>
            <person name="Kawai M."/>
            <person name="Futagami T."/>
            <person name="Toyoda A."/>
            <person name="Takaki Y."/>
            <person name="Nishi S."/>
            <person name="Hori S."/>
            <person name="Arai W."/>
            <person name="Tsubouchi T."/>
            <person name="Morono Y."/>
            <person name="Uchiyama I."/>
            <person name="Ito T."/>
            <person name="Fujiyama A."/>
            <person name="Inagaki F."/>
            <person name="Takami H."/>
        </authorList>
    </citation>
    <scope>NUCLEOTIDE SEQUENCE</scope>
    <source>
        <strain evidence="1">Expedition CK06-06</strain>
    </source>
</reference>
<evidence type="ECO:0000313" key="1">
    <source>
        <dbReference type="EMBL" id="GAH55303.1"/>
    </source>
</evidence>
<proteinExistence type="predicted"/>
<comment type="caution">
    <text evidence="1">The sequence shown here is derived from an EMBL/GenBank/DDBJ whole genome shotgun (WGS) entry which is preliminary data.</text>
</comment>
<gene>
    <name evidence="1" type="ORF">S03H2_34386</name>
</gene>
<protein>
    <submittedName>
        <fullName evidence="1">Uncharacterized protein</fullName>
    </submittedName>
</protein>
<name>X1ICJ0_9ZZZZ</name>
<organism evidence="1">
    <name type="scientific">marine sediment metagenome</name>
    <dbReference type="NCBI Taxonomy" id="412755"/>
    <lineage>
        <taxon>unclassified sequences</taxon>
        <taxon>metagenomes</taxon>
        <taxon>ecological metagenomes</taxon>
    </lineage>
</organism>
<sequence>MSALSVNEICKDLSKKRYSALLSLIFNKPISPIHFLKINKIIREEIADFYSVSRKIANNVKVSTKKMVELLIKN</sequence>